<gene>
    <name evidence="5" type="ORF">N0V83_001847</name>
</gene>
<dbReference type="Gene3D" id="2.60.40.1210">
    <property type="entry name" value="Cellobiose dehydrogenase, cytochrome domain"/>
    <property type="match status" value="1"/>
</dbReference>
<dbReference type="SUPFAM" id="SSF49344">
    <property type="entry name" value="CBD9-like"/>
    <property type="match status" value="1"/>
</dbReference>
<dbReference type="PANTHER" id="PTHR47797">
    <property type="entry name" value="DEHYDROGENASE, PUTATIVE (AFU_ORTHOLOGUE AFUA_8G05805)-RELATED"/>
    <property type="match status" value="1"/>
</dbReference>
<feature type="compositionally biased region" description="Low complexity" evidence="1">
    <location>
        <begin position="406"/>
        <end position="415"/>
    </location>
</feature>
<comment type="caution">
    <text evidence="5">The sequence shown here is derived from an EMBL/GenBank/DDBJ whole genome shotgun (WGS) entry which is preliminary data.</text>
</comment>
<feature type="transmembrane region" description="Helical" evidence="2">
    <location>
        <begin position="287"/>
        <end position="307"/>
    </location>
</feature>
<feature type="compositionally biased region" description="Gly residues" evidence="1">
    <location>
        <begin position="426"/>
        <end position="435"/>
    </location>
</feature>
<dbReference type="PANTHER" id="PTHR47797:SF1">
    <property type="entry name" value="CYTOCHROME B561 DOMAIN-CONTAINING PROTEIN-RELATED"/>
    <property type="match status" value="1"/>
</dbReference>
<keyword evidence="3" id="KW-0732">Signal</keyword>
<dbReference type="OrthoDB" id="19261at2759"/>
<feature type="compositionally biased region" description="Low complexity" evidence="1">
    <location>
        <begin position="436"/>
        <end position="450"/>
    </location>
</feature>
<reference evidence="5" key="1">
    <citation type="submission" date="2022-10" db="EMBL/GenBank/DDBJ databases">
        <title>Tapping the CABI collections for fungal endophytes: first genome assemblies for Collariella, Neodidymelliopsis, Ascochyta clinopodiicola, Didymella pomorum, Didymosphaeria variabile, Neocosmospora piperis and Neocucurbitaria cava.</title>
        <authorList>
            <person name="Hill R."/>
        </authorList>
    </citation>
    <scope>NUCLEOTIDE SEQUENCE</scope>
    <source>
        <strain evidence="5">IMI 356814</strain>
    </source>
</reference>
<feature type="region of interest" description="Disordered" evidence="1">
    <location>
        <begin position="375"/>
        <end position="476"/>
    </location>
</feature>
<keyword evidence="2" id="KW-1133">Transmembrane helix</keyword>
<evidence type="ECO:0000256" key="1">
    <source>
        <dbReference type="SAM" id="MobiDB-lite"/>
    </source>
</evidence>
<evidence type="ECO:0000256" key="2">
    <source>
        <dbReference type="SAM" id="Phobius"/>
    </source>
</evidence>
<feature type="transmembrane region" description="Helical" evidence="2">
    <location>
        <begin position="345"/>
        <end position="368"/>
    </location>
</feature>
<dbReference type="InterPro" id="IPR005018">
    <property type="entry name" value="DOMON_domain"/>
</dbReference>
<feature type="domain" description="DOMON" evidence="4">
    <location>
        <begin position="68"/>
        <end position="159"/>
    </location>
</feature>
<evidence type="ECO:0000313" key="5">
    <source>
        <dbReference type="EMBL" id="KAJ4374771.1"/>
    </source>
</evidence>
<organism evidence="5 6">
    <name type="scientific">Neocucurbitaria cava</name>
    <dbReference type="NCBI Taxonomy" id="798079"/>
    <lineage>
        <taxon>Eukaryota</taxon>
        <taxon>Fungi</taxon>
        <taxon>Dikarya</taxon>
        <taxon>Ascomycota</taxon>
        <taxon>Pezizomycotina</taxon>
        <taxon>Dothideomycetes</taxon>
        <taxon>Pleosporomycetidae</taxon>
        <taxon>Pleosporales</taxon>
        <taxon>Pleosporineae</taxon>
        <taxon>Cucurbitariaceae</taxon>
        <taxon>Neocucurbitaria</taxon>
    </lineage>
</organism>
<feature type="transmembrane region" description="Helical" evidence="2">
    <location>
        <begin position="319"/>
        <end position="339"/>
    </location>
</feature>
<keyword evidence="6" id="KW-1185">Reference proteome</keyword>
<proteinExistence type="predicted"/>
<keyword evidence="2" id="KW-0812">Transmembrane</keyword>
<feature type="transmembrane region" description="Helical" evidence="2">
    <location>
        <begin position="220"/>
        <end position="244"/>
    </location>
</feature>
<feature type="signal peptide" evidence="3">
    <location>
        <begin position="1"/>
        <end position="24"/>
    </location>
</feature>
<keyword evidence="2" id="KW-0472">Membrane</keyword>
<dbReference type="EMBL" id="JAPEUY010000003">
    <property type="protein sequence ID" value="KAJ4374771.1"/>
    <property type="molecule type" value="Genomic_DNA"/>
</dbReference>
<name>A0A9W8YE56_9PLEO</name>
<evidence type="ECO:0000256" key="3">
    <source>
        <dbReference type="SAM" id="SignalP"/>
    </source>
</evidence>
<dbReference type="CDD" id="cd09630">
    <property type="entry name" value="CDH_like_cytochrome"/>
    <property type="match status" value="1"/>
</dbReference>
<dbReference type="Proteomes" id="UP001140560">
    <property type="component" value="Unassembled WGS sequence"/>
</dbReference>
<evidence type="ECO:0000259" key="4">
    <source>
        <dbReference type="SMART" id="SM00664"/>
    </source>
</evidence>
<dbReference type="InterPro" id="IPR015920">
    <property type="entry name" value="Cellobiose_DH-like_cyt"/>
</dbReference>
<dbReference type="AlphaFoldDB" id="A0A9W8YE56"/>
<accession>A0A9W8YE56</accession>
<evidence type="ECO:0000313" key="6">
    <source>
        <dbReference type="Proteomes" id="UP001140560"/>
    </source>
</evidence>
<dbReference type="Pfam" id="PF16010">
    <property type="entry name" value="CDH-cyt"/>
    <property type="match status" value="1"/>
</dbReference>
<sequence length="476" mass="50715">MVGLTKHFGAVVALGAFFPALISAQNTTAATTAASTFYLDETQTQFSVNIANDSSDVFIYFTSPAYSWVSVGFGDKMADSLMLVMYPNNNGDNVTISPRYGSGHTEPAFTPNVAIDILPGTTVNDSMFVLNARCRNCRVWPNGFLDPKDTAQPMIYAFGPGSSLYSDSQSAGLKRHVRYGFFTMDMVAATGTGRVPSQSSAISGVTMVGEMVKDHDRASFAHAVVGCLALFVVWPLNVLVAGFFKNIKIHVGVSVLVMALLIVAYALGGVASAQFIRSKSFNSPHQILAFLSLLPILLLSLLPIPSLSTLHAKIPRLHGPLTALAFLLLVLTGGLGLGLASQTRAIILIYTAIALIVCVFIVTVQSCIRRRGSAYARSQGGPRRGSGGDEDDDRNYMLGKMEESSRSTSSASLGGAPPPPPAYGMPYGGQFGADGGQYQYQQSQQQQRSPYGGGTMPGPQYLLNMHPGVPVQVSRM</sequence>
<feature type="transmembrane region" description="Helical" evidence="2">
    <location>
        <begin position="251"/>
        <end position="275"/>
    </location>
</feature>
<dbReference type="SMART" id="SM00664">
    <property type="entry name" value="DoH"/>
    <property type="match status" value="1"/>
</dbReference>
<feature type="chain" id="PRO_5040718444" description="DOMON domain-containing protein" evidence="3">
    <location>
        <begin position="25"/>
        <end position="476"/>
    </location>
</feature>
<protein>
    <recommendedName>
        <fullName evidence="4">DOMON domain-containing protein</fullName>
    </recommendedName>
</protein>